<dbReference type="Pfam" id="PF18906">
    <property type="entry name" value="Phage_tube_2"/>
    <property type="match status" value="1"/>
</dbReference>
<gene>
    <name evidence="1" type="ordered locus">Isop_1990</name>
</gene>
<organism evidence="1 2">
    <name type="scientific">Isosphaera pallida (strain ATCC 43644 / DSM 9630 / IS1B)</name>
    <dbReference type="NCBI Taxonomy" id="575540"/>
    <lineage>
        <taxon>Bacteria</taxon>
        <taxon>Pseudomonadati</taxon>
        <taxon>Planctomycetota</taxon>
        <taxon>Planctomycetia</taxon>
        <taxon>Isosphaerales</taxon>
        <taxon>Isosphaeraceae</taxon>
        <taxon>Isosphaera</taxon>
    </lineage>
</organism>
<dbReference type="EMBL" id="CP002353">
    <property type="protein sequence ID" value="ADV62570.1"/>
    <property type="molecule type" value="Genomic_DNA"/>
</dbReference>
<dbReference type="RefSeq" id="WP_013564858.1">
    <property type="nucleotide sequence ID" value="NC_014962.1"/>
</dbReference>
<evidence type="ECO:0000313" key="1">
    <source>
        <dbReference type="EMBL" id="ADV62570.1"/>
    </source>
</evidence>
<dbReference type="STRING" id="575540.Isop_1990"/>
<protein>
    <submittedName>
        <fullName evidence="1">Uncharacterized protein</fullName>
    </submittedName>
</protein>
<dbReference type="HOGENOM" id="CLU_924073_0_0_0"/>
<dbReference type="AlphaFoldDB" id="E8R351"/>
<evidence type="ECO:0000313" key="2">
    <source>
        <dbReference type="Proteomes" id="UP000008631"/>
    </source>
</evidence>
<dbReference type="KEGG" id="ipa:Isop_1990"/>
<name>E8R351_ISOPI</name>
<reference evidence="1 2" key="2">
    <citation type="journal article" date="2011" name="Stand. Genomic Sci.">
        <title>Complete genome sequence of Isosphaera pallida type strain (IS1B).</title>
        <authorList>
            <consortium name="US DOE Joint Genome Institute (JGI-PGF)"/>
            <person name="Goker M."/>
            <person name="Cleland D."/>
            <person name="Saunders E."/>
            <person name="Lapidus A."/>
            <person name="Nolan M."/>
            <person name="Lucas S."/>
            <person name="Hammon N."/>
            <person name="Deshpande S."/>
            <person name="Cheng J.F."/>
            <person name="Tapia R."/>
            <person name="Han C."/>
            <person name="Goodwin L."/>
            <person name="Pitluck S."/>
            <person name="Liolios K."/>
            <person name="Pagani I."/>
            <person name="Ivanova N."/>
            <person name="Mavromatis K."/>
            <person name="Pati A."/>
            <person name="Chen A."/>
            <person name="Palaniappan K."/>
            <person name="Land M."/>
            <person name="Hauser L."/>
            <person name="Chang Y.J."/>
            <person name="Jeffries C.D."/>
            <person name="Detter J.C."/>
            <person name="Beck B."/>
            <person name="Woyke T."/>
            <person name="Bristow J."/>
            <person name="Eisen J.A."/>
            <person name="Markowitz V."/>
            <person name="Hugenholtz P."/>
            <person name="Kyrpides N.C."/>
            <person name="Klenk H.P."/>
        </authorList>
    </citation>
    <scope>NUCLEOTIDE SEQUENCE [LARGE SCALE GENOMIC DNA]</scope>
    <source>
        <strain evidence="2">ATCC 43644 / DSM 9630 / IS1B</strain>
    </source>
</reference>
<keyword evidence="2" id="KW-1185">Reference proteome</keyword>
<dbReference type="Proteomes" id="UP000008631">
    <property type="component" value="Chromosome"/>
</dbReference>
<dbReference type="InterPro" id="IPR044000">
    <property type="entry name" value="Phage_tube_2"/>
</dbReference>
<sequence length="309" mass="33974">MSTSYTWGARSWLKATPEAEWGVFDPSASPIWLRLEGDRPLTLQPRAFVREIAAADARGETIDHVLARIEVTGTLTTPLYPDQAGALLSWGLSPLAVGEPATYRLPSMTLDVFDGHRARRFLGTRVQTFSLKTSAADPVVLTRLTLQAGRVDPVDLVVSEPSASVWPAGPPYGLHDLQGGLLLGSPLSRKGFNLVELVVENRIDPVFDEEIHAGDLLYCGRTVSLTLRQRDRGNEPAFDQTAHETQTRVAPAKLIFQRGGRSVEINLRSRCRITEIHVETPLHGSKTRVLQIRSDFDPVAGDSLGWIVI</sequence>
<dbReference type="OrthoDB" id="10021055at2"/>
<accession>E8R351</accession>
<dbReference type="InParanoid" id="E8R351"/>
<proteinExistence type="predicted"/>
<reference key="1">
    <citation type="submission" date="2010-11" db="EMBL/GenBank/DDBJ databases">
        <title>The complete sequence of chromosome of Isophaera pallida ATCC 43644.</title>
        <authorList>
            <consortium name="US DOE Joint Genome Institute (JGI-PGF)"/>
            <person name="Lucas S."/>
            <person name="Copeland A."/>
            <person name="Lapidus A."/>
            <person name="Bruce D."/>
            <person name="Goodwin L."/>
            <person name="Pitluck S."/>
            <person name="Kyrpides N."/>
            <person name="Mavromatis K."/>
            <person name="Pagani I."/>
            <person name="Ivanova N."/>
            <person name="Saunders E."/>
            <person name="Brettin T."/>
            <person name="Detter J.C."/>
            <person name="Han C."/>
            <person name="Tapia R."/>
            <person name="Land M."/>
            <person name="Hauser L."/>
            <person name="Markowitz V."/>
            <person name="Cheng J.-F."/>
            <person name="Hugenholtz P."/>
            <person name="Woyke T."/>
            <person name="Wu D."/>
            <person name="Eisen J.A."/>
        </authorList>
    </citation>
    <scope>NUCLEOTIDE SEQUENCE</scope>
    <source>
        <strain>ATCC 43644</strain>
    </source>
</reference>